<dbReference type="Proteomes" id="UP000663865">
    <property type="component" value="Unassembled WGS sequence"/>
</dbReference>
<sequence>MTTMAYPDVTHKKPVNGKFNPNSYRTISENIPENDNVPAWYAHARPPPYYTEPNPSQLPVQASEARNNPHAARKVDMVYTNTANFNAPSGIVKTDNVQKEESRWWDWSSPKAEPYGPGVRNQDEWSKKRESSYRNAFATTSDAGAAYAKRNSRYSASPNHIRAVGIVPITDLKPDDFGSVNQTHVEKVSYEQQYDSRNAANYPLRGKRQGSFINEEMKPSAYPIERSHPIPSAKPDRTACVWDLFHPNDDLRGELPSNATRYRRPLPQIKQTEKFDNVWQNAPYASDYQVDQALYQRAMMKQADTD</sequence>
<dbReference type="Proteomes" id="UP000663872">
    <property type="component" value="Unassembled WGS sequence"/>
</dbReference>
<evidence type="ECO:0000313" key="2">
    <source>
        <dbReference type="EMBL" id="CAF3222217.1"/>
    </source>
</evidence>
<evidence type="ECO:0000313" key="4">
    <source>
        <dbReference type="EMBL" id="CAF3510138.1"/>
    </source>
</evidence>
<evidence type="ECO:0000256" key="1">
    <source>
        <dbReference type="SAM" id="MobiDB-lite"/>
    </source>
</evidence>
<name>A0A821BNV9_9BILA</name>
<gene>
    <name evidence="3" type="ORF">FME351_LOCUS8723</name>
    <name evidence="6" type="ORF">GRG538_LOCUS32401</name>
    <name evidence="7" type="ORF">HFQ381_LOCUS4500</name>
    <name evidence="5" type="ORF">KIK155_LOCUS18527</name>
    <name evidence="4" type="ORF">LUA448_LOCUS25827</name>
    <name evidence="11" type="ORF">QYT958_LOCUS18470</name>
    <name evidence="2" type="ORF">TIS948_LOCUS13682</name>
    <name evidence="10" type="ORF">TOA249_LOCUS10213</name>
    <name evidence="9" type="ORF">TSG867_LOCUS1880</name>
    <name evidence="8" type="ORF">UJA718_LOCUS7320</name>
</gene>
<feature type="region of interest" description="Disordered" evidence="1">
    <location>
        <begin position="1"/>
        <end position="21"/>
    </location>
</feature>
<evidence type="ECO:0000313" key="8">
    <source>
        <dbReference type="EMBL" id="CAF4214026.1"/>
    </source>
</evidence>
<evidence type="ECO:0000313" key="3">
    <source>
        <dbReference type="EMBL" id="CAF3397270.1"/>
    </source>
</evidence>
<dbReference type="EMBL" id="CAJNYU010000913">
    <property type="protein sequence ID" value="CAF3397270.1"/>
    <property type="molecule type" value="Genomic_DNA"/>
</dbReference>
<dbReference type="Proteomes" id="UP000663848">
    <property type="component" value="Unassembled WGS sequence"/>
</dbReference>
<dbReference type="Proteomes" id="UP000663869">
    <property type="component" value="Unassembled WGS sequence"/>
</dbReference>
<proteinExistence type="predicted"/>
<dbReference type="InterPro" id="IPR031365">
    <property type="entry name" value="CMIP6"/>
</dbReference>
<dbReference type="EMBL" id="CAJNYD010003449">
    <property type="protein sequence ID" value="CAF3510138.1"/>
    <property type="molecule type" value="Genomic_DNA"/>
</dbReference>
<evidence type="ECO:0000313" key="7">
    <source>
        <dbReference type="EMBL" id="CAF4153492.1"/>
    </source>
</evidence>
<dbReference type="EMBL" id="CAJOBO010000178">
    <property type="protein sequence ID" value="CAF4153492.1"/>
    <property type="molecule type" value="Genomic_DNA"/>
</dbReference>
<dbReference type="EMBL" id="CAJNXB010002195">
    <property type="protein sequence ID" value="CAF3222217.1"/>
    <property type="molecule type" value="Genomic_DNA"/>
</dbReference>
<dbReference type="EMBL" id="CAJOBP010000731">
    <property type="protein sequence ID" value="CAF4214026.1"/>
    <property type="molecule type" value="Genomic_DNA"/>
</dbReference>
<dbReference type="EMBL" id="CAJNYT010005710">
    <property type="protein sequence ID" value="CAF3769170.1"/>
    <property type="molecule type" value="Genomic_DNA"/>
</dbReference>
<evidence type="ECO:0000313" key="10">
    <source>
        <dbReference type="EMBL" id="CAF4595108.1"/>
    </source>
</evidence>
<dbReference type="Proteomes" id="UP000663862">
    <property type="component" value="Unassembled WGS sequence"/>
</dbReference>
<dbReference type="Proteomes" id="UP000663838">
    <property type="component" value="Unassembled WGS sequence"/>
</dbReference>
<dbReference type="EMBL" id="CAJOBS010000523">
    <property type="protein sequence ID" value="CAF4595108.1"/>
    <property type="molecule type" value="Genomic_DNA"/>
</dbReference>
<dbReference type="Pfam" id="PF15667">
    <property type="entry name" value="CMIP6"/>
    <property type="match status" value="1"/>
</dbReference>
<dbReference type="PANTHER" id="PTHR35087:SF1">
    <property type="entry name" value="RIKEN CDNA 4930505A04 GENE"/>
    <property type="match status" value="1"/>
</dbReference>
<dbReference type="EMBL" id="CAJOBR010002921">
    <property type="protein sequence ID" value="CAF4712776.1"/>
    <property type="molecule type" value="Genomic_DNA"/>
</dbReference>
<dbReference type="AlphaFoldDB" id="A0A821BNV9"/>
<accession>A0A821BNV9</accession>
<evidence type="ECO:0000313" key="9">
    <source>
        <dbReference type="EMBL" id="CAF4231110.1"/>
    </source>
</evidence>
<dbReference type="EMBL" id="CAJOBQ010000045">
    <property type="protein sequence ID" value="CAF4231110.1"/>
    <property type="molecule type" value="Genomic_DNA"/>
</dbReference>
<evidence type="ECO:0000313" key="11">
    <source>
        <dbReference type="EMBL" id="CAF4712776.1"/>
    </source>
</evidence>
<dbReference type="EMBL" id="CAJNYV010003262">
    <property type="protein sequence ID" value="CAF3552720.1"/>
    <property type="molecule type" value="Genomic_DNA"/>
</dbReference>
<keyword evidence="13" id="KW-1185">Reference proteome</keyword>
<dbReference type="Proteomes" id="UP000663851">
    <property type="component" value="Unassembled WGS sequence"/>
</dbReference>
<reference evidence="10" key="1">
    <citation type="submission" date="2021-02" db="EMBL/GenBank/DDBJ databases">
        <authorList>
            <person name="Nowell W R."/>
        </authorList>
    </citation>
    <scope>NUCLEOTIDE SEQUENCE</scope>
</reference>
<organism evidence="10 12">
    <name type="scientific">Rotaria socialis</name>
    <dbReference type="NCBI Taxonomy" id="392032"/>
    <lineage>
        <taxon>Eukaryota</taxon>
        <taxon>Metazoa</taxon>
        <taxon>Spiralia</taxon>
        <taxon>Gnathifera</taxon>
        <taxon>Rotifera</taxon>
        <taxon>Eurotatoria</taxon>
        <taxon>Bdelloidea</taxon>
        <taxon>Philodinida</taxon>
        <taxon>Philodinidae</taxon>
        <taxon>Rotaria</taxon>
    </lineage>
</organism>
<dbReference type="Proteomes" id="UP000663873">
    <property type="component" value="Unassembled WGS sequence"/>
</dbReference>
<dbReference type="OrthoDB" id="9971371at2759"/>
<protein>
    <submittedName>
        <fullName evidence="10">Uncharacterized protein</fullName>
    </submittedName>
</protein>
<evidence type="ECO:0000313" key="5">
    <source>
        <dbReference type="EMBL" id="CAF3552720.1"/>
    </source>
</evidence>
<evidence type="ECO:0000313" key="12">
    <source>
        <dbReference type="Proteomes" id="UP000663838"/>
    </source>
</evidence>
<dbReference type="Proteomes" id="UP000663825">
    <property type="component" value="Unassembled WGS sequence"/>
</dbReference>
<dbReference type="Proteomes" id="UP000663833">
    <property type="component" value="Unassembled WGS sequence"/>
</dbReference>
<evidence type="ECO:0000313" key="13">
    <source>
        <dbReference type="Proteomes" id="UP000663873"/>
    </source>
</evidence>
<comment type="caution">
    <text evidence="10">The sequence shown here is derived from an EMBL/GenBank/DDBJ whole genome shotgun (WGS) entry which is preliminary data.</text>
</comment>
<evidence type="ECO:0000313" key="6">
    <source>
        <dbReference type="EMBL" id="CAF3769170.1"/>
    </source>
</evidence>
<dbReference type="PANTHER" id="PTHR35087">
    <property type="entry name" value="SIMILAR TO HYPOTHETICAL PROTEIN FLJ40298"/>
    <property type="match status" value="1"/>
</dbReference>